<dbReference type="Pfam" id="PF14520">
    <property type="entry name" value="HHH_5"/>
    <property type="match status" value="1"/>
</dbReference>
<sequence length="207" mass="22160">MIGRLRGQVVWKQAPQLLIDVNGVGYEVEATMDTFYTLPLDAAEVILYTHLVVREDAQLLYGFASEGERAMFRGLIKINGVGAKMALTILSGMSIDDFACCIREGDVATLTRLPGVGKKTAERLIIEMRDRLDKLITNVSSTSGTGQSSIDTAGVLPRKDAVGDAVSALVALGYKAAEASRMVRAVESEGLASEVIIRAALQATVIK</sequence>
<evidence type="ECO:0000256" key="1">
    <source>
        <dbReference type="ARBA" id="ARBA00022490"/>
    </source>
</evidence>
<dbReference type="SUPFAM" id="SSF46929">
    <property type="entry name" value="DNA helicase RuvA subunit, C-terminal domain"/>
    <property type="match status" value="1"/>
</dbReference>
<protein>
    <submittedName>
        <fullName evidence="6">Holliday junction ATP-dependent DNA helicase RuvA</fullName>
        <ecNumber evidence="6">3.6.4.12</ecNumber>
    </submittedName>
</protein>
<dbReference type="Pfam" id="PF01330">
    <property type="entry name" value="RuvA_N"/>
    <property type="match status" value="1"/>
</dbReference>
<feature type="domain" description="Helix-hairpin-helix DNA-binding motif class 1" evidence="5">
    <location>
        <begin position="73"/>
        <end position="92"/>
    </location>
</feature>
<dbReference type="GO" id="GO:0009378">
    <property type="term" value="F:four-way junction helicase activity"/>
    <property type="evidence" value="ECO:0007669"/>
    <property type="project" value="InterPro"/>
</dbReference>
<dbReference type="SMART" id="SM00278">
    <property type="entry name" value="HhH1"/>
    <property type="match status" value="2"/>
</dbReference>
<dbReference type="InterPro" id="IPR010994">
    <property type="entry name" value="RuvA_2-like"/>
</dbReference>
<accession>A0A3B0ZEB7</accession>
<dbReference type="SUPFAM" id="SSF47781">
    <property type="entry name" value="RuvA domain 2-like"/>
    <property type="match status" value="1"/>
</dbReference>
<dbReference type="Gene3D" id="1.10.150.20">
    <property type="entry name" value="5' to 3' exonuclease, C-terminal subdomain"/>
    <property type="match status" value="1"/>
</dbReference>
<proteinExistence type="inferred from homology"/>
<dbReference type="CDD" id="cd14332">
    <property type="entry name" value="UBA_RuvA_C"/>
    <property type="match status" value="1"/>
</dbReference>
<keyword evidence="6" id="KW-0347">Helicase</keyword>
<dbReference type="HAMAP" id="MF_00031">
    <property type="entry name" value="DNA_HJ_migration_RuvA"/>
    <property type="match status" value="1"/>
</dbReference>
<dbReference type="InterPro" id="IPR011114">
    <property type="entry name" value="RuvA_C"/>
</dbReference>
<dbReference type="GO" id="GO:0005524">
    <property type="term" value="F:ATP binding"/>
    <property type="evidence" value="ECO:0007669"/>
    <property type="project" value="InterPro"/>
</dbReference>
<dbReference type="InterPro" id="IPR003583">
    <property type="entry name" value="Hlx-hairpin-Hlx_DNA-bd_motif"/>
</dbReference>
<dbReference type="AlphaFoldDB" id="A0A3B0ZEB7"/>
<dbReference type="NCBIfam" id="TIGR00084">
    <property type="entry name" value="ruvA"/>
    <property type="match status" value="1"/>
</dbReference>
<name>A0A3B0ZEB7_9ZZZZ</name>
<reference evidence="6" key="1">
    <citation type="submission" date="2018-06" db="EMBL/GenBank/DDBJ databases">
        <authorList>
            <person name="Zhirakovskaya E."/>
        </authorList>
    </citation>
    <scope>NUCLEOTIDE SEQUENCE</scope>
</reference>
<dbReference type="Pfam" id="PF07499">
    <property type="entry name" value="RuvA_C"/>
    <property type="match status" value="1"/>
</dbReference>
<dbReference type="SUPFAM" id="SSF50249">
    <property type="entry name" value="Nucleic acid-binding proteins"/>
    <property type="match status" value="1"/>
</dbReference>
<feature type="domain" description="Helix-hairpin-helix DNA-binding motif class 1" evidence="5">
    <location>
        <begin position="108"/>
        <end position="127"/>
    </location>
</feature>
<evidence type="ECO:0000313" key="6">
    <source>
        <dbReference type="EMBL" id="VAW89931.1"/>
    </source>
</evidence>
<keyword evidence="2" id="KW-0227">DNA damage</keyword>
<keyword evidence="4" id="KW-0234">DNA repair</keyword>
<dbReference type="GO" id="GO:0006281">
    <property type="term" value="P:DNA repair"/>
    <property type="evidence" value="ECO:0007669"/>
    <property type="project" value="UniProtKB-KW"/>
</dbReference>
<keyword evidence="6" id="KW-0378">Hydrolase</keyword>
<evidence type="ECO:0000256" key="2">
    <source>
        <dbReference type="ARBA" id="ARBA00022763"/>
    </source>
</evidence>
<dbReference type="EMBL" id="UOFQ01000162">
    <property type="protein sequence ID" value="VAW89931.1"/>
    <property type="molecule type" value="Genomic_DNA"/>
</dbReference>
<organism evidence="6">
    <name type="scientific">hydrothermal vent metagenome</name>
    <dbReference type="NCBI Taxonomy" id="652676"/>
    <lineage>
        <taxon>unclassified sequences</taxon>
        <taxon>metagenomes</taxon>
        <taxon>ecological metagenomes</taxon>
    </lineage>
</organism>
<dbReference type="EC" id="3.6.4.12" evidence="6"/>
<dbReference type="GO" id="GO:0006310">
    <property type="term" value="P:DNA recombination"/>
    <property type="evidence" value="ECO:0007669"/>
    <property type="project" value="InterPro"/>
</dbReference>
<evidence type="ECO:0000259" key="5">
    <source>
        <dbReference type="SMART" id="SM00278"/>
    </source>
</evidence>
<dbReference type="GO" id="GO:0009379">
    <property type="term" value="C:Holliday junction helicase complex"/>
    <property type="evidence" value="ECO:0007669"/>
    <property type="project" value="InterPro"/>
</dbReference>
<keyword evidence="6" id="KW-0067">ATP-binding</keyword>
<dbReference type="GO" id="GO:0016787">
    <property type="term" value="F:hydrolase activity"/>
    <property type="evidence" value="ECO:0007669"/>
    <property type="project" value="UniProtKB-KW"/>
</dbReference>
<dbReference type="Gene3D" id="1.10.8.10">
    <property type="entry name" value="DNA helicase RuvA subunit, C-terminal domain"/>
    <property type="match status" value="1"/>
</dbReference>
<dbReference type="InterPro" id="IPR013849">
    <property type="entry name" value="DNA_helicase_Holl-junc_RuvA_I"/>
</dbReference>
<keyword evidence="6" id="KW-0547">Nucleotide-binding</keyword>
<keyword evidence="1" id="KW-0963">Cytoplasm</keyword>
<dbReference type="Gene3D" id="2.40.50.140">
    <property type="entry name" value="Nucleic acid-binding proteins"/>
    <property type="match status" value="1"/>
</dbReference>
<keyword evidence="3" id="KW-0238">DNA-binding</keyword>
<dbReference type="InterPro" id="IPR036267">
    <property type="entry name" value="RuvA_C_sf"/>
</dbReference>
<gene>
    <name evidence="6" type="ORF">MNBD_GAMMA17-2033</name>
</gene>
<dbReference type="InterPro" id="IPR012340">
    <property type="entry name" value="NA-bd_OB-fold"/>
</dbReference>
<evidence type="ECO:0000256" key="4">
    <source>
        <dbReference type="ARBA" id="ARBA00023204"/>
    </source>
</evidence>
<dbReference type="GO" id="GO:0003677">
    <property type="term" value="F:DNA binding"/>
    <property type="evidence" value="ECO:0007669"/>
    <property type="project" value="UniProtKB-KW"/>
</dbReference>
<evidence type="ECO:0000256" key="3">
    <source>
        <dbReference type="ARBA" id="ARBA00023125"/>
    </source>
</evidence>
<dbReference type="InterPro" id="IPR000085">
    <property type="entry name" value="RuvA"/>
</dbReference>